<dbReference type="InterPro" id="IPR001509">
    <property type="entry name" value="Epimerase_deHydtase"/>
</dbReference>
<dbReference type="PANTHER" id="PTHR10366:SF564">
    <property type="entry name" value="STEROL-4-ALPHA-CARBOXYLATE 3-DEHYDROGENASE, DECARBOXYLATING"/>
    <property type="match status" value="1"/>
</dbReference>
<dbReference type="AlphaFoldDB" id="A0A6J6W5T9"/>
<dbReference type="FunFam" id="3.40.50.720:FF:000336">
    <property type="entry name" value="Aldehyde reductase"/>
    <property type="match status" value="1"/>
</dbReference>
<feature type="domain" description="NAD-dependent epimerase/dehydratase" evidence="3">
    <location>
        <begin position="5"/>
        <end position="216"/>
    </location>
</feature>
<protein>
    <submittedName>
        <fullName evidence="4">Unannotated protein</fullName>
    </submittedName>
</protein>
<dbReference type="GO" id="GO:0016616">
    <property type="term" value="F:oxidoreductase activity, acting on the CH-OH group of donors, NAD or NADP as acceptor"/>
    <property type="evidence" value="ECO:0007669"/>
    <property type="project" value="TreeGrafter"/>
</dbReference>
<comment type="similarity">
    <text evidence="2">Belongs to the NAD(P)-dependent epimerase/dehydratase family. Dihydroflavonol-4-reductase subfamily.</text>
</comment>
<dbReference type="InterPro" id="IPR036291">
    <property type="entry name" value="NAD(P)-bd_dom_sf"/>
</dbReference>
<evidence type="ECO:0000259" key="3">
    <source>
        <dbReference type="Pfam" id="PF01370"/>
    </source>
</evidence>
<keyword evidence="1" id="KW-0560">Oxidoreductase</keyword>
<gene>
    <name evidence="4" type="ORF">UFOPK2958_00360</name>
</gene>
<evidence type="ECO:0000313" key="4">
    <source>
        <dbReference type="EMBL" id="CAB4778483.1"/>
    </source>
</evidence>
<reference evidence="4" key="1">
    <citation type="submission" date="2020-05" db="EMBL/GenBank/DDBJ databases">
        <authorList>
            <person name="Chiriac C."/>
            <person name="Salcher M."/>
            <person name="Ghai R."/>
            <person name="Kavagutti S V."/>
        </authorList>
    </citation>
    <scope>NUCLEOTIDE SEQUENCE</scope>
</reference>
<dbReference type="SUPFAM" id="SSF51735">
    <property type="entry name" value="NAD(P)-binding Rossmann-fold domains"/>
    <property type="match status" value="1"/>
</dbReference>
<sequence>MTSVFLSGASGYIGKHITLQLLNEGYTVRASVRSTAKSNEVIAAVTPHLVDPAAINALSFVELDLLSDDGWTEALQGIDVLMHTASPFTIDKVKDENVLIRPAVDGTLRALRAAHAAGVKRVILTSSVAAIEGVELGQGATAHDETNWTDVSSPLGRDPYTKSKTLAERAAWDYIANEAPEIALTTINPVMVLGAPLDRNYGASVSVLERVLSAKDPAMPDIAFSIVDVQDVAMMHVNSIGMEEAKGQRYIAASDTMTFVDIAKVLKRTFPNKKIVTRQAPKFLMLLLALFDAQIRSIVPRLGKPLRINSKKAQSAFSFSFIGVEQSIVETATFLMAETGK</sequence>
<organism evidence="4">
    <name type="scientific">freshwater metagenome</name>
    <dbReference type="NCBI Taxonomy" id="449393"/>
    <lineage>
        <taxon>unclassified sequences</taxon>
        <taxon>metagenomes</taxon>
        <taxon>ecological metagenomes</taxon>
    </lineage>
</organism>
<proteinExistence type="inferred from homology"/>
<dbReference type="Gene3D" id="3.40.50.720">
    <property type="entry name" value="NAD(P)-binding Rossmann-like Domain"/>
    <property type="match status" value="1"/>
</dbReference>
<accession>A0A6J6W5T9</accession>
<name>A0A6J6W5T9_9ZZZZ</name>
<evidence type="ECO:0000256" key="1">
    <source>
        <dbReference type="ARBA" id="ARBA00023002"/>
    </source>
</evidence>
<dbReference type="Pfam" id="PF01370">
    <property type="entry name" value="Epimerase"/>
    <property type="match status" value="1"/>
</dbReference>
<dbReference type="InterPro" id="IPR050425">
    <property type="entry name" value="NAD(P)_dehydrat-like"/>
</dbReference>
<evidence type="ECO:0000256" key="2">
    <source>
        <dbReference type="ARBA" id="ARBA00023445"/>
    </source>
</evidence>
<dbReference type="EMBL" id="CAFAAB010000026">
    <property type="protein sequence ID" value="CAB4778483.1"/>
    <property type="molecule type" value="Genomic_DNA"/>
</dbReference>
<dbReference type="PANTHER" id="PTHR10366">
    <property type="entry name" value="NAD DEPENDENT EPIMERASE/DEHYDRATASE"/>
    <property type="match status" value="1"/>
</dbReference>